<dbReference type="InterPro" id="IPR021821">
    <property type="entry name" value="VxrA_SD"/>
</dbReference>
<evidence type="ECO:0000256" key="3">
    <source>
        <dbReference type="ARBA" id="ARBA00012438"/>
    </source>
</evidence>
<keyword evidence="9" id="KW-0472">Membrane</keyword>
<dbReference type="SUPFAM" id="SSF55874">
    <property type="entry name" value="ATPase domain of HSP90 chaperone/DNA topoisomerase II/histidine kinase"/>
    <property type="match status" value="1"/>
</dbReference>
<dbReference type="RefSeq" id="WP_089074455.1">
    <property type="nucleotide sequence ID" value="NZ_CP022356.1"/>
</dbReference>
<feature type="domain" description="Histidine kinase" evidence="10">
    <location>
        <begin position="280"/>
        <end position="473"/>
    </location>
</feature>
<accession>A0A220VGR0</accession>
<evidence type="ECO:0000313" key="11">
    <source>
        <dbReference type="EMBL" id="ASK79547.1"/>
    </source>
</evidence>
<dbReference type="AlphaFoldDB" id="A0A220VGR0"/>
<keyword evidence="6" id="KW-0808">Transferase</keyword>
<keyword evidence="9" id="KW-0812">Transmembrane</keyword>
<dbReference type="Pfam" id="PF11884">
    <property type="entry name" value="DUF3404"/>
    <property type="match status" value="1"/>
</dbReference>
<name>A0A220VGR0_9GAMM</name>
<evidence type="ECO:0000256" key="2">
    <source>
        <dbReference type="ARBA" id="ARBA00004651"/>
    </source>
</evidence>
<dbReference type="OrthoDB" id="5593498at2"/>
<dbReference type="GO" id="GO:0005886">
    <property type="term" value="C:plasma membrane"/>
    <property type="evidence" value="ECO:0007669"/>
    <property type="project" value="UniProtKB-SubCell"/>
</dbReference>
<evidence type="ECO:0000256" key="4">
    <source>
        <dbReference type="ARBA" id="ARBA00022475"/>
    </source>
</evidence>
<dbReference type="Proteomes" id="UP000242175">
    <property type="component" value="Chromosome small"/>
</dbReference>
<keyword evidence="4" id="KW-1003">Cell membrane</keyword>
<keyword evidence="5" id="KW-0597">Phosphoprotein</keyword>
<dbReference type="InterPro" id="IPR003661">
    <property type="entry name" value="HisK_dim/P_dom"/>
</dbReference>
<evidence type="ECO:0000256" key="1">
    <source>
        <dbReference type="ARBA" id="ARBA00000085"/>
    </source>
</evidence>
<evidence type="ECO:0000259" key="10">
    <source>
        <dbReference type="PROSITE" id="PS50109"/>
    </source>
</evidence>
<dbReference type="InterPro" id="IPR005467">
    <property type="entry name" value="His_kinase_dom"/>
</dbReference>
<organism evidence="11 12">
    <name type="scientific">Paraphotobacterium marinum</name>
    <dbReference type="NCBI Taxonomy" id="1755811"/>
    <lineage>
        <taxon>Bacteria</taxon>
        <taxon>Pseudomonadati</taxon>
        <taxon>Pseudomonadota</taxon>
        <taxon>Gammaproteobacteria</taxon>
        <taxon>Vibrionales</taxon>
        <taxon>Vibrionaceae</taxon>
        <taxon>Paraphotobacterium</taxon>
    </lineage>
</organism>
<dbReference type="EMBL" id="CP022356">
    <property type="protein sequence ID" value="ASK79547.1"/>
    <property type="molecule type" value="Genomic_DNA"/>
</dbReference>
<dbReference type="Pfam" id="PF00512">
    <property type="entry name" value="HisKA"/>
    <property type="match status" value="1"/>
</dbReference>
<keyword evidence="7 11" id="KW-0418">Kinase</keyword>
<dbReference type="Gene3D" id="3.30.565.10">
    <property type="entry name" value="Histidine kinase-like ATPase, C-terminal domain"/>
    <property type="match status" value="1"/>
</dbReference>
<evidence type="ECO:0000256" key="7">
    <source>
        <dbReference type="ARBA" id="ARBA00022777"/>
    </source>
</evidence>
<comment type="catalytic activity">
    <reaction evidence="1">
        <text>ATP + protein L-histidine = ADP + protein N-phospho-L-histidine.</text>
        <dbReference type="EC" id="2.7.13.3"/>
    </reaction>
</comment>
<evidence type="ECO:0000256" key="5">
    <source>
        <dbReference type="ARBA" id="ARBA00022553"/>
    </source>
</evidence>
<dbReference type="PROSITE" id="PS50109">
    <property type="entry name" value="HIS_KIN"/>
    <property type="match status" value="1"/>
</dbReference>
<dbReference type="KEGG" id="pmai:CF386_10855"/>
<evidence type="ECO:0000313" key="12">
    <source>
        <dbReference type="Proteomes" id="UP000242175"/>
    </source>
</evidence>
<protein>
    <recommendedName>
        <fullName evidence="3">histidine kinase</fullName>
        <ecNumber evidence="3">2.7.13.3</ecNumber>
    </recommendedName>
</protein>
<evidence type="ECO:0000256" key="9">
    <source>
        <dbReference type="SAM" id="Phobius"/>
    </source>
</evidence>
<dbReference type="SUPFAM" id="SSF47384">
    <property type="entry name" value="Homodimeric domain of signal transducing histidine kinase"/>
    <property type="match status" value="1"/>
</dbReference>
<proteinExistence type="predicted"/>
<reference evidence="11 12" key="1">
    <citation type="journal article" date="2016" name="Int. J. Syst. Evol. Microbiol.">
        <title>Paraphotobacterium marinum gen. nov., sp. nov., a member of the family Vibrionaceae, isolated from surface seawater.</title>
        <authorList>
            <person name="Huang Z."/>
            <person name="Dong C."/>
            <person name="Shao Z."/>
        </authorList>
    </citation>
    <scope>NUCLEOTIDE SEQUENCE [LARGE SCALE GENOMIC DNA]</scope>
    <source>
        <strain evidence="11 12">NSCS20N07D</strain>
    </source>
</reference>
<dbReference type="PANTHER" id="PTHR44936:SF9">
    <property type="entry name" value="SENSOR PROTEIN CREC"/>
    <property type="match status" value="1"/>
</dbReference>
<gene>
    <name evidence="11" type="ORF">CF386_10855</name>
</gene>
<keyword evidence="12" id="KW-1185">Reference proteome</keyword>
<keyword evidence="8" id="KW-0902">Two-component regulatory system</keyword>
<evidence type="ECO:0000256" key="8">
    <source>
        <dbReference type="ARBA" id="ARBA00023012"/>
    </source>
</evidence>
<evidence type="ECO:0000256" key="6">
    <source>
        <dbReference type="ARBA" id="ARBA00022679"/>
    </source>
</evidence>
<dbReference type="GO" id="GO:0000155">
    <property type="term" value="F:phosphorelay sensor kinase activity"/>
    <property type="evidence" value="ECO:0007669"/>
    <property type="project" value="InterPro"/>
</dbReference>
<dbReference type="SMART" id="SM00388">
    <property type="entry name" value="HisKA"/>
    <property type="match status" value="1"/>
</dbReference>
<dbReference type="InterPro" id="IPR003594">
    <property type="entry name" value="HATPase_dom"/>
</dbReference>
<sequence length="480" mass="55787">MKKSCFFLIFFTFKAISEDISQKIIAFREKLLIVKPVRKFSLQHILSRYPEQLLLPSKLLPQTSSYNIKELQKLYKFYKSDCKGDKTVDPRLLQPLVFTRAMCLNLKLPPSWFSRANYIHPGGGSYAKRYIEKYPKEKKKYERFLHIRERSKSGILTELGQLQRMNETAIENLVTGTPLILSGQYLWFKSNQFYSVYPKNSWKKIADELGLNISTRKNNVFCLEKLGNVCINKVENKDKFTWYLFIILIILNFTIIFAWIISRWIEHRKILNERMLILQILTHELRTPIASLGMTVEGFRKSFDKLPDSLYDEFRRLCEDSRRLRQLAEASKDYLLANQGQMKVSELESLNSWLSYICESYNVNMHTNKDTKVFLNVYWLGTCIDNLLSNATKYGVAPIELYSSVESGQLVIKIIDQGNLKSSDWSRLKKPFESKSGLGLGLTIVESMIKKMGGTLRLEGPPTTFIMEIPCESNDTVGRR</sequence>
<dbReference type="EC" id="2.7.13.3" evidence="3"/>
<dbReference type="CDD" id="cd00082">
    <property type="entry name" value="HisKA"/>
    <property type="match status" value="1"/>
</dbReference>
<feature type="transmembrane region" description="Helical" evidence="9">
    <location>
        <begin position="240"/>
        <end position="261"/>
    </location>
</feature>
<dbReference type="PANTHER" id="PTHR44936">
    <property type="entry name" value="SENSOR PROTEIN CREC"/>
    <property type="match status" value="1"/>
</dbReference>
<dbReference type="InterPro" id="IPR050980">
    <property type="entry name" value="2C_sensor_his_kinase"/>
</dbReference>
<keyword evidence="9" id="KW-1133">Transmembrane helix</keyword>
<dbReference type="InterPro" id="IPR036890">
    <property type="entry name" value="HATPase_C_sf"/>
</dbReference>
<dbReference type="SMART" id="SM00387">
    <property type="entry name" value="HATPase_c"/>
    <property type="match status" value="1"/>
</dbReference>
<comment type="subcellular location">
    <subcellularLocation>
        <location evidence="2">Cell membrane</location>
        <topology evidence="2">Multi-pass membrane protein</topology>
    </subcellularLocation>
</comment>
<dbReference type="InterPro" id="IPR036097">
    <property type="entry name" value="HisK_dim/P_sf"/>
</dbReference>
<dbReference type="Pfam" id="PF02518">
    <property type="entry name" value="HATPase_c"/>
    <property type="match status" value="1"/>
</dbReference>